<dbReference type="InterPro" id="IPR050536">
    <property type="entry name" value="DtxR_MntR_Metal-Reg"/>
</dbReference>
<evidence type="ECO:0000256" key="5">
    <source>
        <dbReference type="ARBA" id="ARBA00023163"/>
    </source>
</evidence>
<dbReference type="GO" id="GO:0003700">
    <property type="term" value="F:DNA-binding transcription factor activity"/>
    <property type="evidence" value="ECO:0007669"/>
    <property type="project" value="InterPro"/>
</dbReference>
<dbReference type="Pfam" id="PF01325">
    <property type="entry name" value="Fe_dep_repress"/>
    <property type="match status" value="1"/>
</dbReference>
<dbReference type="AlphaFoldDB" id="A0A653A5M9"/>
<comment type="function">
    <text evidence="6">In the presence of manganese, represses expression of mntH and mntS. Up-regulates expression of mntP.</text>
</comment>
<dbReference type="SUPFAM" id="SSF46785">
    <property type="entry name" value="Winged helix' DNA-binding domain"/>
    <property type="match status" value="1"/>
</dbReference>
<dbReference type="PANTHER" id="PTHR33238">
    <property type="entry name" value="IRON (METAL) DEPENDENT REPRESSOR, DTXR FAMILY"/>
    <property type="match status" value="1"/>
</dbReference>
<keyword evidence="3" id="KW-0805">Transcription regulation</keyword>
<dbReference type="FunFam" id="1.10.60.10:FF:000005">
    <property type="entry name" value="Transcriptional regulator MntR protein"/>
    <property type="match status" value="1"/>
</dbReference>
<organism evidence="8">
    <name type="scientific">Uncultured Desulfatiglans sp</name>
    <dbReference type="NCBI Taxonomy" id="1748965"/>
    <lineage>
        <taxon>Bacteria</taxon>
        <taxon>Pseudomonadati</taxon>
        <taxon>Thermodesulfobacteriota</taxon>
        <taxon>Desulfobacteria</taxon>
        <taxon>Desulfatiglandales</taxon>
        <taxon>Desulfatiglandaceae</taxon>
        <taxon>Desulfatiglans</taxon>
        <taxon>environmental samples</taxon>
    </lineage>
</organism>
<dbReference type="InterPro" id="IPR036390">
    <property type="entry name" value="WH_DNA-bd_sf"/>
</dbReference>
<evidence type="ECO:0000259" key="7">
    <source>
        <dbReference type="PROSITE" id="PS50944"/>
    </source>
</evidence>
<evidence type="ECO:0000256" key="3">
    <source>
        <dbReference type="ARBA" id="ARBA00023015"/>
    </source>
</evidence>
<dbReference type="InterPro" id="IPR001367">
    <property type="entry name" value="Fe_dep_repressor"/>
</dbReference>
<sequence>MVNGCAGENSRGKPLTSVMEDYLEAIFDLSQDKRVIRVKDIARRMDVKMPTVTSMLKTLNERGMVHYEKYEYVELTEEGVSVGREMRRRHEILREFLTEILRVDFATADEDACKMEHALSPAALDSLTDFIEFIRTCPRTGESWLNYFEEYRLHGHRPDKCQARSTSFSCEFKHQLDSEEGEAQ</sequence>
<evidence type="ECO:0000313" key="8">
    <source>
        <dbReference type="EMBL" id="VBB43341.1"/>
    </source>
</evidence>
<proteinExistence type="inferred from homology"/>
<comment type="similarity">
    <text evidence="1">Belongs to the DtxR/MntR family.</text>
</comment>
<dbReference type="PROSITE" id="PS50944">
    <property type="entry name" value="HTH_DTXR"/>
    <property type="match status" value="1"/>
</dbReference>
<evidence type="ECO:0000256" key="6">
    <source>
        <dbReference type="ARBA" id="ARBA00025185"/>
    </source>
</evidence>
<dbReference type="EMBL" id="UPXX01000018">
    <property type="protein sequence ID" value="VBB43341.1"/>
    <property type="molecule type" value="Genomic_DNA"/>
</dbReference>
<gene>
    <name evidence="8" type="ORF">TRIP_B250403</name>
</gene>
<dbReference type="InterPro" id="IPR022689">
    <property type="entry name" value="Iron_dep_repressor"/>
</dbReference>
<dbReference type="Gene3D" id="1.10.60.10">
    <property type="entry name" value="Iron dependent repressor, metal binding and dimerisation domain"/>
    <property type="match status" value="1"/>
</dbReference>
<keyword evidence="4" id="KW-0238">DNA-binding</keyword>
<dbReference type="SMART" id="SM00529">
    <property type="entry name" value="HTH_DTXR"/>
    <property type="match status" value="1"/>
</dbReference>
<feature type="domain" description="HTH dtxR-type" evidence="7">
    <location>
        <begin position="15"/>
        <end position="76"/>
    </location>
</feature>
<evidence type="ECO:0000256" key="4">
    <source>
        <dbReference type="ARBA" id="ARBA00023125"/>
    </source>
</evidence>
<dbReference type="InterPro" id="IPR036388">
    <property type="entry name" value="WH-like_DNA-bd_sf"/>
</dbReference>
<dbReference type="GO" id="GO:0046914">
    <property type="term" value="F:transition metal ion binding"/>
    <property type="evidence" value="ECO:0007669"/>
    <property type="project" value="InterPro"/>
</dbReference>
<reference evidence="8" key="1">
    <citation type="submission" date="2018-07" db="EMBL/GenBank/DDBJ databases">
        <authorList>
            <consortium name="Genoscope - CEA"/>
            <person name="William W."/>
        </authorList>
    </citation>
    <scope>NUCLEOTIDE SEQUENCE</scope>
    <source>
        <strain evidence="8">IK1</strain>
    </source>
</reference>
<dbReference type="SUPFAM" id="SSF47979">
    <property type="entry name" value="Iron-dependent repressor protein, dimerization domain"/>
    <property type="match status" value="1"/>
</dbReference>
<protein>
    <recommendedName>
        <fullName evidence="2">Transcriptional regulator MntR</fullName>
    </recommendedName>
</protein>
<name>A0A653A5M9_UNCDX</name>
<evidence type="ECO:0000256" key="2">
    <source>
        <dbReference type="ARBA" id="ARBA00022386"/>
    </source>
</evidence>
<accession>A0A653A5M9</accession>
<dbReference type="InterPro" id="IPR022687">
    <property type="entry name" value="HTH_DTXR"/>
</dbReference>
<dbReference type="InterPro" id="IPR036421">
    <property type="entry name" value="Fe_dep_repressor_sf"/>
</dbReference>
<dbReference type="GO" id="GO:0046983">
    <property type="term" value="F:protein dimerization activity"/>
    <property type="evidence" value="ECO:0007669"/>
    <property type="project" value="InterPro"/>
</dbReference>
<keyword evidence="5" id="KW-0804">Transcription</keyword>
<dbReference type="PANTHER" id="PTHR33238:SF7">
    <property type="entry name" value="IRON-DEPENDENT TRANSCRIPTIONAL REGULATOR"/>
    <property type="match status" value="1"/>
</dbReference>
<evidence type="ECO:0000256" key="1">
    <source>
        <dbReference type="ARBA" id="ARBA00007871"/>
    </source>
</evidence>
<dbReference type="Gene3D" id="1.10.10.10">
    <property type="entry name" value="Winged helix-like DNA-binding domain superfamily/Winged helix DNA-binding domain"/>
    <property type="match status" value="1"/>
</dbReference>
<dbReference type="Pfam" id="PF02742">
    <property type="entry name" value="Fe_dep_repr_C"/>
    <property type="match status" value="1"/>
</dbReference>
<dbReference type="GO" id="GO:0003677">
    <property type="term" value="F:DNA binding"/>
    <property type="evidence" value="ECO:0007669"/>
    <property type="project" value="UniProtKB-KW"/>
</dbReference>